<accession>A0A645DDB4</accession>
<comment type="caution">
    <text evidence="1">The sequence shown here is derived from an EMBL/GenBank/DDBJ whole genome shotgun (WGS) entry which is preliminary data.</text>
</comment>
<name>A0A645DDB4_9ZZZZ</name>
<protein>
    <submittedName>
        <fullName evidence="1">Uncharacterized protein</fullName>
    </submittedName>
</protein>
<evidence type="ECO:0000313" key="1">
    <source>
        <dbReference type="EMBL" id="MPM87229.1"/>
    </source>
</evidence>
<dbReference type="EMBL" id="VSSQ01035095">
    <property type="protein sequence ID" value="MPM87229.1"/>
    <property type="molecule type" value="Genomic_DNA"/>
</dbReference>
<organism evidence="1">
    <name type="scientific">bioreactor metagenome</name>
    <dbReference type="NCBI Taxonomy" id="1076179"/>
    <lineage>
        <taxon>unclassified sequences</taxon>
        <taxon>metagenomes</taxon>
        <taxon>ecological metagenomes</taxon>
    </lineage>
</organism>
<reference evidence="1" key="1">
    <citation type="submission" date="2019-08" db="EMBL/GenBank/DDBJ databases">
        <authorList>
            <person name="Kucharzyk K."/>
            <person name="Murdoch R.W."/>
            <person name="Higgins S."/>
            <person name="Loffler F."/>
        </authorList>
    </citation>
    <scope>NUCLEOTIDE SEQUENCE</scope>
</reference>
<proteinExistence type="predicted"/>
<gene>
    <name evidence="1" type="ORF">SDC9_134324</name>
</gene>
<sequence length="71" mass="8172">MQFINLLKVANRLVNLTFFHVDQPLYRQTICIRLISRVSGKDLFRFICILTCLAKIAYLQVKRCQGGQGIA</sequence>
<dbReference type="AlphaFoldDB" id="A0A645DDB4"/>